<evidence type="ECO:0000313" key="4">
    <source>
        <dbReference type="Proteomes" id="UP000231246"/>
    </source>
</evidence>
<dbReference type="PANTHER" id="PTHR21340">
    <property type="entry name" value="DIADENOSINE 5,5-P1,P4-TETRAPHOSPHATE PYROPHOSPHOHYDROLASE MUTT"/>
    <property type="match status" value="1"/>
</dbReference>
<name>A0A2H0BXC9_9BACT</name>
<keyword evidence="1" id="KW-0378">Hydrolase</keyword>
<feature type="domain" description="Nudix hydrolase" evidence="2">
    <location>
        <begin position="41"/>
        <end position="176"/>
    </location>
</feature>
<accession>A0A2H0BXC9</accession>
<dbReference type="Proteomes" id="UP000231246">
    <property type="component" value="Unassembled WGS sequence"/>
</dbReference>
<protein>
    <recommendedName>
        <fullName evidence="2">Nudix hydrolase domain-containing protein</fullName>
    </recommendedName>
</protein>
<dbReference type="GO" id="GO:0006167">
    <property type="term" value="P:AMP biosynthetic process"/>
    <property type="evidence" value="ECO:0007669"/>
    <property type="project" value="TreeGrafter"/>
</dbReference>
<sequence>MTSIKQSLISTIKLVVSSDDTKRDFLSRVQKENVSREENPYTHFCVYFAAYDNFSNHVFIGHHRKSGLWLFNGGHMDKGEQPLEALEREMMEEWGSVQKYRNIPSLLTVTEIEHPDRQICRFHYDIWYFILLDMNKFNPDENLLGKEFYQIGWKTMRNAKLLTNDPNTKIALTWLENF</sequence>
<proteinExistence type="predicted"/>
<dbReference type="Gene3D" id="3.90.79.10">
    <property type="entry name" value="Nucleoside Triphosphate Pyrophosphohydrolase"/>
    <property type="match status" value="1"/>
</dbReference>
<dbReference type="InterPro" id="IPR051325">
    <property type="entry name" value="Nudix_hydrolase_domain"/>
</dbReference>
<dbReference type="InterPro" id="IPR015797">
    <property type="entry name" value="NUDIX_hydrolase-like_dom_sf"/>
</dbReference>
<dbReference type="EMBL" id="PCTA01000017">
    <property type="protein sequence ID" value="PIP61700.1"/>
    <property type="molecule type" value="Genomic_DNA"/>
</dbReference>
<dbReference type="Pfam" id="PF00293">
    <property type="entry name" value="NUDIX"/>
    <property type="match status" value="1"/>
</dbReference>
<dbReference type="GO" id="GO:0004081">
    <property type="term" value="F:bis(5'-nucleosyl)-tetraphosphatase (asymmetrical) activity"/>
    <property type="evidence" value="ECO:0007669"/>
    <property type="project" value="TreeGrafter"/>
</dbReference>
<dbReference type="GO" id="GO:0006754">
    <property type="term" value="P:ATP biosynthetic process"/>
    <property type="evidence" value="ECO:0007669"/>
    <property type="project" value="TreeGrafter"/>
</dbReference>
<dbReference type="PROSITE" id="PS51462">
    <property type="entry name" value="NUDIX"/>
    <property type="match status" value="1"/>
</dbReference>
<evidence type="ECO:0000259" key="2">
    <source>
        <dbReference type="PROSITE" id="PS51462"/>
    </source>
</evidence>
<dbReference type="AlphaFoldDB" id="A0A2H0BXC9"/>
<dbReference type="SUPFAM" id="SSF55811">
    <property type="entry name" value="Nudix"/>
    <property type="match status" value="1"/>
</dbReference>
<dbReference type="PROSITE" id="PS00893">
    <property type="entry name" value="NUDIX_BOX"/>
    <property type="match status" value="1"/>
</dbReference>
<dbReference type="InterPro" id="IPR020084">
    <property type="entry name" value="NUDIX_hydrolase_CS"/>
</dbReference>
<comment type="caution">
    <text evidence="3">The sequence shown here is derived from an EMBL/GenBank/DDBJ whole genome shotgun (WGS) entry which is preliminary data.</text>
</comment>
<organism evidence="3 4">
    <name type="scientific">Candidatus Roizmanbacteria bacterium CG22_combo_CG10-13_8_21_14_all_38_20</name>
    <dbReference type="NCBI Taxonomy" id="1974862"/>
    <lineage>
        <taxon>Bacteria</taxon>
        <taxon>Candidatus Roizmaniibacteriota</taxon>
    </lineage>
</organism>
<dbReference type="PANTHER" id="PTHR21340:SF0">
    <property type="entry name" value="BIS(5'-NUCLEOSYL)-TETRAPHOSPHATASE [ASYMMETRICAL]"/>
    <property type="match status" value="1"/>
</dbReference>
<reference evidence="3 4" key="1">
    <citation type="submission" date="2017-09" db="EMBL/GenBank/DDBJ databases">
        <title>Depth-based differentiation of microbial function through sediment-hosted aquifers and enrichment of novel symbionts in the deep terrestrial subsurface.</title>
        <authorList>
            <person name="Probst A.J."/>
            <person name="Ladd B."/>
            <person name="Jarett J.K."/>
            <person name="Geller-Mcgrath D.E."/>
            <person name="Sieber C.M."/>
            <person name="Emerson J.B."/>
            <person name="Anantharaman K."/>
            <person name="Thomas B.C."/>
            <person name="Malmstrom R."/>
            <person name="Stieglmeier M."/>
            <person name="Klingl A."/>
            <person name="Woyke T."/>
            <person name="Ryan C.M."/>
            <person name="Banfield J.F."/>
        </authorList>
    </citation>
    <scope>NUCLEOTIDE SEQUENCE [LARGE SCALE GENOMIC DNA]</scope>
    <source>
        <strain evidence="3">CG22_combo_CG10-13_8_21_14_all_38_20</strain>
    </source>
</reference>
<evidence type="ECO:0000313" key="3">
    <source>
        <dbReference type="EMBL" id="PIP61700.1"/>
    </source>
</evidence>
<evidence type="ECO:0000256" key="1">
    <source>
        <dbReference type="ARBA" id="ARBA00022801"/>
    </source>
</evidence>
<gene>
    <name evidence="3" type="ORF">COW99_02365</name>
</gene>
<dbReference type="InterPro" id="IPR000086">
    <property type="entry name" value="NUDIX_hydrolase_dom"/>
</dbReference>